<gene>
    <name evidence="1" type="ORF">UFOVP219_7</name>
</gene>
<name>A0A6J7WNF3_9CAUD</name>
<reference evidence="1" key="1">
    <citation type="submission" date="2020-05" db="EMBL/GenBank/DDBJ databases">
        <authorList>
            <person name="Chiriac C."/>
            <person name="Salcher M."/>
            <person name="Ghai R."/>
            <person name="Kavagutti S V."/>
        </authorList>
    </citation>
    <scope>NUCLEOTIDE SEQUENCE</scope>
</reference>
<accession>A0A6J7WNF3</accession>
<sequence>MIGIRMIKVGKFRVLTQRELTAEWGQGYDVGQQMARQHVESLIVAQIKFLQKNVLPSTVTDTKARVSELKFILGKVKK</sequence>
<dbReference type="EMBL" id="LR798260">
    <property type="protein sequence ID" value="CAB5218358.1"/>
    <property type="molecule type" value="Genomic_DNA"/>
</dbReference>
<organism evidence="1">
    <name type="scientific">uncultured Caudovirales phage</name>
    <dbReference type="NCBI Taxonomy" id="2100421"/>
    <lineage>
        <taxon>Viruses</taxon>
        <taxon>Duplodnaviria</taxon>
        <taxon>Heunggongvirae</taxon>
        <taxon>Uroviricota</taxon>
        <taxon>Caudoviricetes</taxon>
        <taxon>Peduoviridae</taxon>
        <taxon>Maltschvirus</taxon>
        <taxon>Maltschvirus maltsch</taxon>
    </lineage>
</organism>
<protein>
    <submittedName>
        <fullName evidence="1">Uncharacterized protein</fullName>
    </submittedName>
</protein>
<evidence type="ECO:0000313" key="1">
    <source>
        <dbReference type="EMBL" id="CAB5218358.1"/>
    </source>
</evidence>
<proteinExistence type="predicted"/>